<dbReference type="SUPFAM" id="SSF88723">
    <property type="entry name" value="PIN domain-like"/>
    <property type="match status" value="1"/>
</dbReference>
<keyword evidence="6 8" id="KW-0460">Magnesium</keyword>
<evidence type="ECO:0000313" key="11">
    <source>
        <dbReference type="Proteomes" id="UP000294947"/>
    </source>
</evidence>
<dbReference type="HAMAP" id="MF_00265">
    <property type="entry name" value="VapC_Nob1"/>
    <property type="match status" value="1"/>
</dbReference>
<dbReference type="RefSeq" id="WP_132488656.1">
    <property type="nucleotide sequence ID" value="NZ_SMKW01000033.1"/>
</dbReference>
<keyword evidence="3 8" id="KW-0540">Nuclease</keyword>
<dbReference type="AlphaFoldDB" id="A0A4R4YR46"/>
<dbReference type="Proteomes" id="UP000294947">
    <property type="component" value="Unassembled WGS sequence"/>
</dbReference>
<dbReference type="PANTHER" id="PTHR33653">
    <property type="entry name" value="RIBONUCLEASE VAPC2"/>
    <property type="match status" value="1"/>
</dbReference>
<keyword evidence="5 8" id="KW-0378">Hydrolase</keyword>
<reference evidence="10 11" key="1">
    <citation type="submission" date="2019-03" db="EMBL/GenBank/DDBJ databases">
        <title>Draft genome sequences of novel Actinobacteria.</title>
        <authorList>
            <person name="Sahin N."/>
            <person name="Ay H."/>
            <person name="Saygin H."/>
        </authorList>
    </citation>
    <scope>NUCLEOTIDE SEQUENCE [LARGE SCALE GENOMIC DNA]</scope>
    <source>
        <strain evidence="10 11">7K502</strain>
    </source>
</reference>
<feature type="binding site" evidence="8">
    <location>
        <position position="104"/>
    </location>
    <ligand>
        <name>Mg(2+)</name>
        <dbReference type="ChEBI" id="CHEBI:18420"/>
    </ligand>
</feature>
<dbReference type="InterPro" id="IPR050556">
    <property type="entry name" value="Type_II_TA_system_RNase"/>
</dbReference>
<keyword evidence="11" id="KW-1185">Reference proteome</keyword>
<comment type="caution">
    <text evidence="10">The sequence shown here is derived from an EMBL/GenBank/DDBJ whole genome shotgun (WGS) entry which is preliminary data.</text>
</comment>
<dbReference type="InterPro" id="IPR022907">
    <property type="entry name" value="VapC_family"/>
</dbReference>
<keyword evidence="8" id="KW-0800">Toxin</keyword>
<dbReference type="GO" id="GO:0016787">
    <property type="term" value="F:hydrolase activity"/>
    <property type="evidence" value="ECO:0007669"/>
    <property type="project" value="UniProtKB-KW"/>
</dbReference>
<accession>A0A4R4YR46</accession>
<evidence type="ECO:0000259" key="9">
    <source>
        <dbReference type="Pfam" id="PF01850"/>
    </source>
</evidence>
<sequence length="140" mass="15152">MIILDTNVLSEVTRQAPDADVLAWLDSLPAAEVATTAITAAELLYGVTRLPDGHRKTSLNAAVHALINDDFHGRVEPFDAPAAAEYAVVVSERERLGRPISAADAQIAAICRARRATLATRNTKDFEETGIELVNPWYAN</sequence>
<evidence type="ECO:0000256" key="6">
    <source>
        <dbReference type="ARBA" id="ARBA00022842"/>
    </source>
</evidence>
<dbReference type="PANTHER" id="PTHR33653:SF1">
    <property type="entry name" value="RIBONUCLEASE VAPC2"/>
    <property type="match status" value="1"/>
</dbReference>
<comment type="similarity">
    <text evidence="7 8">Belongs to the PINc/VapC protein family.</text>
</comment>
<evidence type="ECO:0000256" key="7">
    <source>
        <dbReference type="ARBA" id="ARBA00038093"/>
    </source>
</evidence>
<name>A0A4R4YR46_9PSEU</name>
<dbReference type="GO" id="GO:0000287">
    <property type="term" value="F:magnesium ion binding"/>
    <property type="evidence" value="ECO:0007669"/>
    <property type="project" value="UniProtKB-UniRule"/>
</dbReference>
<evidence type="ECO:0000256" key="2">
    <source>
        <dbReference type="ARBA" id="ARBA00022649"/>
    </source>
</evidence>
<evidence type="ECO:0000256" key="3">
    <source>
        <dbReference type="ARBA" id="ARBA00022722"/>
    </source>
</evidence>
<feature type="domain" description="PIN" evidence="9">
    <location>
        <begin position="2"/>
        <end position="130"/>
    </location>
</feature>
<evidence type="ECO:0000256" key="4">
    <source>
        <dbReference type="ARBA" id="ARBA00022723"/>
    </source>
</evidence>
<gene>
    <name evidence="8" type="primary">vapC</name>
    <name evidence="10" type="ORF">E1288_23875</name>
</gene>
<proteinExistence type="inferred from homology"/>
<keyword evidence="2 8" id="KW-1277">Toxin-antitoxin system</keyword>
<evidence type="ECO:0000256" key="1">
    <source>
        <dbReference type="ARBA" id="ARBA00001946"/>
    </source>
</evidence>
<evidence type="ECO:0000256" key="8">
    <source>
        <dbReference type="HAMAP-Rule" id="MF_00265"/>
    </source>
</evidence>
<organism evidence="10 11">
    <name type="scientific">Saccharopolyspora elongata</name>
    <dbReference type="NCBI Taxonomy" id="2530387"/>
    <lineage>
        <taxon>Bacteria</taxon>
        <taxon>Bacillati</taxon>
        <taxon>Actinomycetota</taxon>
        <taxon>Actinomycetes</taxon>
        <taxon>Pseudonocardiales</taxon>
        <taxon>Pseudonocardiaceae</taxon>
        <taxon>Saccharopolyspora</taxon>
    </lineage>
</organism>
<dbReference type="GO" id="GO:0090729">
    <property type="term" value="F:toxin activity"/>
    <property type="evidence" value="ECO:0007669"/>
    <property type="project" value="UniProtKB-KW"/>
</dbReference>
<dbReference type="InterPro" id="IPR029060">
    <property type="entry name" value="PIN-like_dom_sf"/>
</dbReference>
<comment type="function">
    <text evidence="8">Toxic component of a toxin-antitoxin (TA) system. An RNase.</text>
</comment>
<dbReference type="InterPro" id="IPR002716">
    <property type="entry name" value="PIN_dom"/>
</dbReference>
<dbReference type="Pfam" id="PF01850">
    <property type="entry name" value="PIN"/>
    <property type="match status" value="1"/>
</dbReference>
<evidence type="ECO:0000313" key="10">
    <source>
        <dbReference type="EMBL" id="TDD47708.1"/>
    </source>
</evidence>
<protein>
    <recommendedName>
        <fullName evidence="8">Ribonuclease VapC</fullName>
        <shortName evidence="8">RNase VapC</shortName>
        <ecNumber evidence="8">3.1.-.-</ecNumber>
    </recommendedName>
    <alternativeName>
        <fullName evidence="8">Toxin VapC</fullName>
    </alternativeName>
</protein>
<dbReference type="EMBL" id="SMKW01000033">
    <property type="protein sequence ID" value="TDD47708.1"/>
    <property type="molecule type" value="Genomic_DNA"/>
</dbReference>
<evidence type="ECO:0000256" key="5">
    <source>
        <dbReference type="ARBA" id="ARBA00022801"/>
    </source>
</evidence>
<keyword evidence="4 8" id="KW-0479">Metal-binding</keyword>
<dbReference type="CDD" id="cd18731">
    <property type="entry name" value="PIN_NgFitB-like"/>
    <property type="match status" value="1"/>
</dbReference>
<dbReference type="Gene3D" id="3.40.50.1010">
    <property type="entry name" value="5'-nuclease"/>
    <property type="match status" value="1"/>
</dbReference>
<feature type="binding site" evidence="8">
    <location>
        <position position="5"/>
    </location>
    <ligand>
        <name>Mg(2+)</name>
        <dbReference type="ChEBI" id="CHEBI:18420"/>
    </ligand>
</feature>
<comment type="cofactor">
    <cofactor evidence="1 8">
        <name>Mg(2+)</name>
        <dbReference type="ChEBI" id="CHEBI:18420"/>
    </cofactor>
</comment>
<dbReference type="OrthoDB" id="9804823at2"/>
<dbReference type="GO" id="GO:0004540">
    <property type="term" value="F:RNA nuclease activity"/>
    <property type="evidence" value="ECO:0007669"/>
    <property type="project" value="InterPro"/>
</dbReference>
<dbReference type="EC" id="3.1.-.-" evidence="8"/>